<proteinExistence type="predicted"/>
<dbReference type="InterPro" id="IPR011990">
    <property type="entry name" value="TPR-like_helical_dom_sf"/>
</dbReference>
<feature type="region of interest" description="Disordered" evidence="1">
    <location>
        <begin position="256"/>
        <end position="282"/>
    </location>
</feature>
<dbReference type="OrthoDB" id="6074988at2"/>
<feature type="compositionally biased region" description="Low complexity" evidence="1">
    <location>
        <begin position="257"/>
        <end position="266"/>
    </location>
</feature>
<dbReference type="Gene3D" id="1.25.40.10">
    <property type="entry name" value="Tetratricopeptide repeat domain"/>
    <property type="match status" value="1"/>
</dbReference>
<evidence type="ECO:0000313" key="3">
    <source>
        <dbReference type="EMBL" id="SEG77171.1"/>
    </source>
</evidence>
<keyword evidence="4" id="KW-1185">Reference proteome</keyword>
<protein>
    <submittedName>
        <fullName evidence="3">Alginate biosynthesis protein AlgK</fullName>
    </submittedName>
</protein>
<dbReference type="RefSeq" id="WP_104004610.1">
    <property type="nucleotide sequence ID" value="NZ_FNVQ01000004.1"/>
</dbReference>
<evidence type="ECO:0000256" key="2">
    <source>
        <dbReference type="SAM" id="SignalP"/>
    </source>
</evidence>
<dbReference type="Proteomes" id="UP000236745">
    <property type="component" value="Unassembled WGS sequence"/>
</dbReference>
<evidence type="ECO:0000256" key="1">
    <source>
        <dbReference type="SAM" id="MobiDB-lite"/>
    </source>
</evidence>
<reference evidence="3 4" key="1">
    <citation type="submission" date="2016-10" db="EMBL/GenBank/DDBJ databases">
        <authorList>
            <person name="de Groot N.N."/>
        </authorList>
    </citation>
    <scope>NUCLEOTIDE SEQUENCE [LARGE SCALE GENOMIC DNA]</scope>
    <source>
        <strain evidence="3 4">DSM 22012</strain>
    </source>
</reference>
<dbReference type="SUPFAM" id="SSF81901">
    <property type="entry name" value="HCP-like"/>
    <property type="match status" value="1"/>
</dbReference>
<keyword evidence="2" id="KW-0732">Signal</keyword>
<feature type="signal peptide" evidence="2">
    <location>
        <begin position="1"/>
        <end position="24"/>
    </location>
</feature>
<dbReference type="InterPro" id="IPR006597">
    <property type="entry name" value="Sel1-like"/>
</dbReference>
<accession>A0A1H6CVW7</accession>
<dbReference type="SMART" id="SM00671">
    <property type="entry name" value="SEL1"/>
    <property type="match status" value="2"/>
</dbReference>
<evidence type="ECO:0000313" key="4">
    <source>
        <dbReference type="Proteomes" id="UP000236745"/>
    </source>
</evidence>
<name>A0A1H6CVW7_9GAMM</name>
<organism evidence="3 4">
    <name type="scientific">Marinobacterium lutimaris</name>
    <dbReference type="NCBI Taxonomy" id="568106"/>
    <lineage>
        <taxon>Bacteria</taxon>
        <taxon>Pseudomonadati</taxon>
        <taxon>Pseudomonadota</taxon>
        <taxon>Gammaproteobacteria</taxon>
        <taxon>Oceanospirillales</taxon>
        <taxon>Oceanospirillaceae</taxon>
        <taxon>Marinobacterium</taxon>
    </lineage>
</organism>
<dbReference type="AlphaFoldDB" id="A0A1H6CVW7"/>
<dbReference type="EMBL" id="FNVQ01000004">
    <property type="protein sequence ID" value="SEG77171.1"/>
    <property type="molecule type" value="Genomic_DNA"/>
</dbReference>
<sequence>MRLAKITTVLAALAAFGLSSSAQAALSLEQVRYELFKNPQAEVEKDLRQLSDRGNREAMYMLANLLADRSGNISLDSLRLYDAAFAKGTGEVRALAGAAALVVRRPFYLQHYTDYFAQALQQYPQQRDLETLNTTLEVFLVYPDLFQPDVVQQLLDLHRRSCIELCSSSLYAAVLAERRGQRELADQHYREAMLTDERAAERYYDFLGDEQERVFAQVAAEMEPRMEAFTPAAAERIGTLLDRIGDLRSASEKLARRQQLQEAEQQGIEPQPVAEEGESESQQLREQALRWVNYAASRDWLPGMTSLFNFMTSDPTSYTGDEAMALIDRIGTFDPARAERLRIFAYMVSDWDTLAPRKAYELIQRRIDAGQPDGSMLLAGLYSEGVLDEADQPRALSMYEELASQGSGAAYFRLASLHNSGLSMCHDRPLAYAYAQVAASLGVARAQNLERELAPMLTEDEMDRATRIRNEAMERLPL</sequence>
<gene>
    <name evidence="3" type="ORF">SAMN05444390_104223</name>
</gene>
<feature type="chain" id="PRO_5009295261" evidence="2">
    <location>
        <begin position="25"/>
        <end position="478"/>
    </location>
</feature>